<dbReference type="Gene3D" id="3.40.140.10">
    <property type="entry name" value="Cytidine Deaminase, domain 2"/>
    <property type="match status" value="1"/>
</dbReference>
<comment type="caution">
    <text evidence="3">Lacks conserved residue(s) required for the propagation of feature annotation.</text>
</comment>
<dbReference type="Pfam" id="PF02634">
    <property type="entry name" value="FdhD-NarQ"/>
    <property type="match status" value="1"/>
</dbReference>
<evidence type="ECO:0000313" key="5">
    <source>
        <dbReference type="Proteomes" id="UP001157186"/>
    </source>
</evidence>
<evidence type="ECO:0000256" key="2">
    <source>
        <dbReference type="ARBA" id="ARBA00023150"/>
    </source>
</evidence>
<protein>
    <recommendedName>
        <fullName evidence="3">Sulfur carrier protein FdhD</fullName>
    </recommendedName>
</protein>
<dbReference type="NCBIfam" id="TIGR00129">
    <property type="entry name" value="fdhD_narQ"/>
    <property type="match status" value="1"/>
</dbReference>
<proteinExistence type="inferred from homology"/>
<dbReference type="PIRSF" id="PIRSF015626">
    <property type="entry name" value="FdhD"/>
    <property type="match status" value="1"/>
</dbReference>
<reference evidence="4 5" key="1">
    <citation type="submission" date="2023-03" db="EMBL/GenBank/DDBJ databases">
        <title>Draft genome sequence of Thalassotalea insulae KCTC 62186T.</title>
        <authorList>
            <person name="Sawabe T."/>
        </authorList>
    </citation>
    <scope>NUCLEOTIDE SEQUENCE [LARGE SCALE GENOMIC DNA]</scope>
    <source>
        <strain evidence="4 5">KCTC 62186</strain>
    </source>
</reference>
<dbReference type="InterPro" id="IPR003786">
    <property type="entry name" value="FdhD"/>
</dbReference>
<evidence type="ECO:0000256" key="3">
    <source>
        <dbReference type="HAMAP-Rule" id="MF_00187"/>
    </source>
</evidence>
<keyword evidence="2 3" id="KW-0501">Molybdenum cofactor biosynthesis</keyword>
<dbReference type="PANTHER" id="PTHR30592:SF1">
    <property type="entry name" value="SULFUR CARRIER PROTEIN FDHD"/>
    <property type="match status" value="1"/>
</dbReference>
<evidence type="ECO:0000256" key="1">
    <source>
        <dbReference type="ARBA" id="ARBA00022490"/>
    </source>
</evidence>
<comment type="subcellular location">
    <subcellularLocation>
        <location evidence="3">Cytoplasm</location>
    </subcellularLocation>
</comment>
<name>A0ABQ6GWW2_9GAMM</name>
<dbReference type="Proteomes" id="UP001157186">
    <property type="component" value="Unassembled WGS sequence"/>
</dbReference>
<organism evidence="4 5">
    <name type="scientific">Thalassotalea insulae</name>
    <dbReference type="NCBI Taxonomy" id="2056778"/>
    <lineage>
        <taxon>Bacteria</taxon>
        <taxon>Pseudomonadati</taxon>
        <taxon>Pseudomonadota</taxon>
        <taxon>Gammaproteobacteria</taxon>
        <taxon>Alteromonadales</taxon>
        <taxon>Colwelliaceae</taxon>
        <taxon>Thalassotalea</taxon>
    </lineage>
</organism>
<dbReference type="EMBL" id="BSST01000001">
    <property type="protein sequence ID" value="GLX80433.1"/>
    <property type="molecule type" value="Genomic_DNA"/>
</dbReference>
<sequence length="301" mass="33526">MTIIAKPDSSDSVDKAKDEQQPIKIVSKYVYQGNDKQLIQDQVITELPLQIRLIWQEQQQTKQQINSKIFSITMRTPGQDQALILGLLYCEGIIKTFNDVIKISAESESTNQWEVKLATHCQPDLTGLERYQLSYSSCGICGTTSLKSLELKNPPTLSDNRHWLNASAIYNLPKMMIQHQRLFQQTGGVHAAALFDENSQIIQVNEDIGRHNAIDKLVGSLIDGQTKVPKNSTLVVSSRVSFEIVQKAVMLGVPVLIAVGAPTDLAITAAQRFNLTLIGFAGSQSFNLYHGHWRLKALPKE</sequence>
<keyword evidence="5" id="KW-1185">Reference proteome</keyword>
<dbReference type="Gene3D" id="3.10.20.10">
    <property type="match status" value="1"/>
</dbReference>
<comment type="caution">
    <text evidence="4">The sequence shown here is derived from an EMBL/GenBank/DDBJ whole genome shotgun (WGS) entry which is preliminary data.</text>
</comment>
<evidence type="ECO:0000313" key="4">
    <source>
        <dbReference type="EMBL" id="GLX80433.1"/>
    </source>
</evidence>
<dbReference type="HAMAP" id="MF_00187">
    <property type="entry name" value="FdhD"/>
    <property type="match status" value="1"/>
</dbReference>
<comment type="similarity">
    <text evidence="3">Belongs to the FdhD family.</text>
</comment>
<dbReference type="RefSeq" id="WP_284246428.1">
    <property type="nucleotide sequence ID" value="NZ_BSST01000001.1"/>
</dbReference>
<keyword evidence="1 3" id="KW-0963">Cytoplasm</keyword>
<dbReference type="SUPFAM" id="SSF53927">
    <property type="entry name" value="Cytidine deaminase-like"/>
    <property type="match status" value="1"/>
</dbReference>
<dbReference type="PANTHER" id="PTHR30592">
    <property type="entry name" value="FORMATE DEHYDROGENASE"/>
    <property type="match status" value="1"/>
</dbReference>
<dbReference type="InterPro" id="IPR016193">
    <property type="entry name" value="Cytidine_deaminase-like"/>
</dbReference>
<comment type="function">
    <text evidence="3">Required for formate dehydrogenase (FDH) activity. Acts as a sulfur carrier protein that transfers sulfur from IscS to the molybdenum cofactor prior to its insertion into FDH.</text>
</comment>
<accession>A0ABQ6GWW2</accession>
<feature type="active site" description="Cysteine persulfide intermediate" evidence="3">
    <location>
        <position position="138"/>
    </location>
</feature>
<gene>
    <name evidence="3 4" type="primary">fdhD</name>
    <name evidence="4" type="ORF">tinsulaeT_37730</name>
</gene>